<evidence type="ECO:0000256" key="6">
    <source>
        <dbReference type="SAM" id="Phobius"/>
    </source>
</evidence>
<feature type="transmembrane region" description="Helical" evidence="6">
    <location>
        <begin position="181"/>
        <end position="203"/>
    </location>
</feature>
<keyword evidence="3 6" id="KW-0812">Transmembrane</keyword>
<proteinExistence type="predicted"/>
<feature type="transmembrane region" description="Helical" evidence="6">
    <location>
        <begin position="69"/>
        <end position="89"/>
    </location>
</feature>
<evidence type="ECO:0000256" key="1">
    <source>
        <dbReference type="ARBA" id="ARBA00004651"/>
    </source>
</evidence>
<dbReference type="RefSeq" id="WP_159580746.1">
    <property type="nucleotide sequence ID" value="NZ_JBIPKE010000013.1"/>
</dbReference>
<accession>A0ABW7N5M0</accession>
<evidence type="ECO:0000313" key="7">
    <source>
        <dbReference type="EMBL" id="MFH6982888.1"/>
    </source>
</evidence>
<protein>
    <submittedName>
        <fullName evidence="7">LysE family translocator</fullName>
    </submittedName>
</protein>
<evidence type="ECO:0000256" key="2">
    <source>
        <dbReference type="ARBA" id="ARBA00022475"/>
    </source>
</evidence>
<sequence>MPSYFTGLLFGLIFIFSFGPGFFALLQTSVQKGFKKAIFLALGISLSDVLYVALAIMGLASLLEKPTARMWMAIVGTVVLIAYGLYSWFKKPKIYQEKQEADTELSYLKYMLKGFVLNGFNPFIVIFWLGIIGLVAVNYDYSSGEQIYFFVGVLTTILVSDITKAFIAYRLRAMVTPKKILILNRSVGVILILFGIQMIYFLFNNFLID</sequence>
<organism evidence="7 8">
    <name type="scientific">Marinoscillum luteum</name>
    <dbReference type="NCBI Taxonomy" id="861051"/>
    <lineage>
        <taxon>Bacteria</taxon>
        <taxon>Pseudomonadati</taxon>
        <taxon>Bacteroidota</taxon>
        <taxon>Cytophagia</taxon>
        <taxon>Cytophagales</taxon>
        <taxon>Reichenbachiellaceae</taxon>
        <taxon>Marinoscillum</taxon>
    </lineage>
</organism>
<evidence type="ECO:0000256" key="3">
    <source>
        <dbReference type="ARBA" id="ARBA00022692"/>
    </source>
</evidence>
<keyword evidence="8" id="KW-1185">Reference proteome</keyword>
<feature type="transmembrane region" description="Helical" evidence="6">
    <location>
        <begin position="147"/>
        <end position="169"/>
    </location>
</feature>
<dbReference type="PANTHER" id="PTHR30086:SF20">
    <property type="entry name" value="ARGININE EXPORTER PROTEIN ARGO-RELATED"/>
    <property type="match status" value="1"/>
</dbReference>
<gene>
    <name evidence="7" type="ORF">ACHKAR_05540</name>
</gene>
<dbReference type="PANTHER" id="PTHR30086">
    <property type="entry name" value="ARGININE EXPORTER PROTEIN ARGO"/>
    <property type="match status" value="1"/>
</dbReference>
<evidence type="ECO:0000256" key="5">
    <source>
        <dbReference type="ARBA" id="ARBA00023136"/>
    </source>
</evidence>
<dbReference type="InterPro" id="IPR001123">
    <property type="entry name" value="LeuE-type"/>
</dbReference>
<feature type="transmembrane region" description="Helical" evidence="6">
    <location>
        <begin position="6"/>
        <end position="26"/>
    </location>
</feature>
<keyword evidence="4 6" id="KW-1133">Transmembrane helix</keyword>
<dbReference type="Pfam" id="PF01810">
    <property type="entry name" value="LysE"/>
    <property type="match status" value="1"/>
</dbReference>
<evidence type="ECO:0000256" key="4">
    <source>
        <dbReference type="ARBA" id="ARBA00022989"/>
    </source>
</evidence>
<feature type="transmembrane region" description="Helical" evidence="6">
    <location>
        <begin position="38"/>
        <end position="63"/>
    </location>
</feature>
<keyword evidence="5 6" id="KW-0472">Membrane</keyword>
<keyword evidence="2" id="KW-1003">Cell membrane</keyword>
<feature type="transmembrane region" description="Helical" evidence="6">
    <location>
        <begin position="110"/>
        <end position="135"/>
    </location>
</feature>
<reference evidence="7 8" key="1">
    <citation type="journal article" date="2013" name="Int. J. Syst. Evol. Microbiol.">
        <title>Marinoscillum luteum sp. nov., isolated from marine sediment.</title>
        <authorList>
            <person name="Cha I.T."/>
            <person name="Park S.J."/>
            <person name="Kim S.J."/>
            <person name="Kim J.G."/>
            <person name="Jung M.Y."/>
            <person name="Shin K.S."/>
            <person name="Kwon K.K."/>
            <person name="Yang S.H."/>
            <person name="Seo Y.S."/>
            <person name="Rhee S.K."/>
        </authorList>
    </citation>
    <scope>NUCLEOTIDE SEQUENCE [LARGE SCALE GENOMIC DNA]</scope>
    <source>
        <strain evidence="7 8">KCTC 23939</strain>
    </source>
</reference>
<comment type="caution">
    <text evidence="7">The sequence shown here is derived from an EMBL/GenBank/DDBJ whole genome shotgun (WGS) entry which is preliminary data.</text>
</comment>
<comment type="subcellular location">
    <subcellularLocation>
        <location evidence="1">Cell membrane</location>
        <topology evidence="1">Multi-pass membrane protein</topology>
    </subcellularLocation>
</comment>
<dbReference type="Proteomes" id="UP001610063">
    <property type="component" value="Unassembled WGS sequence"/>
</dbReference>
<name>A0ABW7N5M0_9BACT</name>
<evidence type="ECO:0000313" key="8">
    <source>
        <dbReference type="Proteomes" id="UP001610063"/>
    </source>
</evidence>
<dbReference type="EMBL" id="JBIPKE010000013">
    <property type="protein sequence ID" value="MFH6982888.1"/>
    <property type="molecule type" value="Genomic_DNA"/>
</dbReference>